<dbReference type="Gene3D" id="3.60.21.10">
    <property type="match status" value="1"/>
</dbReference>
<keyword evidence="5" id="KW-1185">Reference proteome</keyword>
<sequence length="371" mass="41209">MKHQEMAWLSVWQVGLLVIAFQDAKCVQPMNVNDLGGTRRHLSSQLQPMTSRTMQPLTRIELPGRRIRETATKLRAAHATGEKPSPPSNSLRLVCISDTHNTRPTLPLGDVLIHAGDLTENGSFAEVQAELKWLSDQPHTYKILIAGNHDVLMDDAFSTSTQSDGMASTKRNGIWNGGPSSISKIAASLWTFPSTRPALGRESDLRPRRLTIFGSPWTLRYGKSAFQYQTDDEIHWTTRFASLDTKPDIVVTHGPPKHHLDARGGRRVGCPYLAEAIARVQPRLVVFGHIHVSYGREDVVLDGVQRAYEEVMTGWGGWDAVVWMAILVLWAQLMGWILPFNFGKQSTTLVNAAVVSGPKNDLKNDPIVVEL</sequence>
<evidence type="ECO:0000256" key="2">
    <source>
        <dbReference type="SAM" id="SignalP"/>
    </source>
</evidence>
<dbReference type="EMBL" id="JAGMUV010000006">
    <property type="protein sequence ID" value="KAH7153407.1"/>
    <property type="molecule type" value="Genomic_DNA"/>
</dbReference>
<evidence type="ECO:0000259" key="3">
    <source>
        <dbReference type="Pfam" id="PF00149"/>
    </source>
</evidence>
<organism evidence="4 5">
    <name type="scientific">Dactylonectria macrodidyma</name>
    <dbReference type="NCBI Taxonomy" id="307937"/>
    <lineage>
        <taxon>Eukaryota</taxon>
        <taxon>Fungi</taxon>
        <taxon>Dikarya</taxon>
        <taxon>Ascomycota</taxon>
        <taxon>Pezizomycotina</taxon>
        <taxon>Sordariomycetes</taxon>
        <taxon>Hypocreomycetidae</taxon>
        <taxon>Hypocreales</taxon>
        <taxon>Nectriaceae</taxon>
        <taxon>Dactylonectria</taxon>
    </lineage>
</organism>
<dbReference type="GO" id="GO:0016787">
    <property type="term" value="F:hydrolase activity"/>
    <property type="evidence" value="ECO:0007669"/>
    <property type="project" value="InterPro"/>
</dbReference>
<feature type="domain" description="Calcineurin-like phosphoesterase" evidence="3">
    <location>
        <begin position="92"/>
        <end position="292"/>
    </location>
</feature>
<protein>
    <submittedName>
        <fullName evidence="4">Metallo-dependent phosphatase-like protein</fullName>
    </submittedName>
</protein>
<dbReference type="InterPro" id="IPR051693">
    <property type="entry name" value="UPF0046_metallophosphoest"/>
</dbReference>
<reference evidence="4" key="1">
    <citation type="journal article" date="2021" name="Nat. Commun.">
        <title>Genetic determinants of endophytism in the Arabidopsis root mycobiome.</title>
        <authorList>
            <person name="Mesny F."/>
            <person name="Miyauchi S."/>
            <person name="Thiergart T."/>
            <person name="Pickel B."/>
            <person name="Atanasova L."/>
            <person name="Karlsson M."/>
            <person name="Huettel B."/>
            <person name="Barry K.W."/>
            <person name="Haridas S."/>
            <person name="Chen C."/>
            <person name="Bauer D."/>
            <person name="Andreopoulos W."/>
            <person name="Pangilinan J."/>
            <person name="LaButti K."/>
            <person name="Riley R."/>
            <person name="Lipzen A."/>
            <person name="Clum A."/>
            <person name="Drula E."/>
            <person name="Henrissat B."/>
            <person name="Kohler A."/>
            <person name="Grigoriev I.V."/>
            <person name="Martin F.M."/>
            <person name="Hacquard S."/>
        </authorList>
    </citation>
    <scope>NUCLEOTIDE SEQUENCE</scope>
    <source>
        <strain evidence="4">MPI-CAGE-AT-0147</strain>
    </source>
</reference>
<proteinExistence type="predicted"/>
<keyword evidence="1" id="KW-0472">Membrane</keyword>
<name>A0A9P9F687_9HYPO</name>
<keyword evidence="1" id="KW-0812">Transmembrane</keyword>
<feature type="signal peptide" evidence="2">
    <location>
        <begin position="1"/>
        <end position="26"/>
    </location>
</feature>
<keyword evidence="2" id="KW-0732">Signal</keyword>
<comment type="caution">
    <text evidence="4">The sequence shown here is derived from an EMBL/GenBank/DDBJ whole genome shotgun (WGS) entry which is preliminary data.</text>
</comment>
<evidence type="ECO:0000313" key="5">
    <source>
        <dbReference type="Proteomes" id="UP000738349"/>
    </source>
</evidence>
<dbReference type="PANTHER" id="PTHR12905:SF0">
    <property type="entry name" value="CALCINEURIN-LIKE PHOSPHOESTERASE DOMAIN-CONTAINING PROTEIN"/>
    <property type="match status" value="1"/>
</dbReference>
<feature type="transmembrane region" description="Helical" evidence="1">
    <location>
        <begin position="315"/>
        <end position="338"/>
    </location>
</feature>
<feature type="chain" id="PRO_5040144293" evidence="2">
    <location>
        <begin position="27"/>
        <end position="371"/>
    </location>
</feature>
<dbReference type="PANTHER" id="PTHR12905">
    <property type="entry name" value="METALLOPHOSPHOESTERASE"/>
    <property type="match status" value="1"/>
</dbReference>
<dbReference type="InterPro" id="IPR029052">
    <property type="entry name" value="Metallo-depent_PP-like"/>
</dbReference>
<accession>A0A9P9F687</accession>
<dbReference type="Proteomes" id="UP000738349">
    <property type="component" value="Unassembled WGS sequence"/>
</dbReference>
<dbReference type="AlphaFoldDB" id="A0A9P9F687"/>
<dbReference type="OrthoDB" id="630188at2759"/>
<dbReference type="SUPFAM" id="SSF56300">
    <property type="entry name" value="Metallo-dependent phosphatases"/>
    <property type="match status" value="1"/>
</dbReference>
<dbReference type="Pfam" id="PF00149">
    <property type="entry name" value="Metallophos"/>
    <property type="match status" value="1"/>
</dbReference>
<evidence type="ECO:0000313" key="4">
    <source>
        <dbReference type="EMBL" id="KAH7153407.1"/>
    </source>
</evidence>
<gene>
    <name evidence="4" type="ORF">EDB81DRAFT_855794</name>
</gene>
<dbReference type="CDD" id="cd07379">
    <property type="entry name" value="MPP_239FB"/>
    <property type="match status" value="1"/>
</dbReference>
<dbReference type="InterPro" id="IPR004843">
    <property type="entry name" value="Calcineurin-like_PHP"/>
</dbReference>
<evidence type="ECO:0000256" key="1">
    <source>
        <dbReference type="SAM" id="Phobius"/>
    </source>
</evidence>
<keyword evidence="1" id="KW-1133">Transmembrane helix</keyword>